<dbReference type="Proteomes" id="UP001597191">
    <property type="component" value="Unassembled WGS sequence"/>
</dbReference>
<evidence type="ECO:0000256" key="7">
    <source>
        <dbReference type="ARBA" id="ARBA00022692"/>
    </source>
</evidence>
<keyword evidence="5 19" id="KW-1003">Cell membrane</keyword>
<feature type="transmembrane region" description="Helical" evidence="19">
    <location>
        <begin position="317"/>
        <end position="338"/>
    </location>
</feature>
<keyword evidence="9 19" id="KW-0547">Nucleotide-binding</keyword>
<evidence type="ECO:0000256" key="8">
    <source>
        <dbReference type="ARBA" id="ARBA00022723"/>
    </source>
</evidence>
<protein>
    <recommendedName>
        <fullName evidence="3">P-type Cu(+) transporter</fullName>
        <ecNumber evidence="3">7.2.2.8</ecNumber>
    </recommendedName>
</protein>
<keyword evidence="17 19" id="KW-0472">Membrane</keyword>
<dbReference type="InterPro" id="IPR018303">
    <property type="entry name" value="ATPase_P-typ_P_site"/>
</dbReference>
<dbReference type="InterPro" id="IPR023299">
    <property type="entry name" value="ATPase_P-typ_cyto_dom_N"/>
</dbReference>
<dbReference type="InterPro" id="IPR023214">
    <property type="entry name" value="HAD_sf"/>
</dbReference>
<keyword evidence="15" id="KW-0186">Copper</keyword>
<keyword evidence="14 19" id="KW-1133">Transmembrane helix</keyword>
<organism evidence="22 23">
    <name type="scientific">Lapidilactobacillus gannanensis</name>
    <dbReference type="NCBI Taxonomy" id="2486002"/>
    <lineage>
        <taxon>Bacteria</taxon>
        <taxon>Bacillati</taxon>
        <taxon>Bacillota</taxon>
        <taxon>Bacilli</taxon>
        <taxon>Lactobacillales</taxon>
        <taxon>Lactobacillaceae</taxon>
        <taxon>Lapidilactobacillus</taxon>
    </lineage>
</organism>
<dbReference type="CDD" id="cd07552">
    <property type="entry name" value="P-type_ATPase_Cu-like"/>
    <property type="match status" value="1"/>
</dbReference>
<dbReference type="Gene3D" id="3.40.1110.10">
    <property type="entry name" value="Calcium-transporting ATPase, cytoplasmic domain N"/>
    <property type="match status" value="1"/>
</dbReference>
<feature type="transmembrane region" description="Helical" evidence="19">
    <location>
        <begin position="350"/>
        <end position="370"/>
    </location>
</feature>
<feature type="region of interest" description="Disordered" evidence="20">
    <location>
        <begin position="1"/>
        <end position="23"/>
    </location>
</feature>
<dbReference type="EC" id="7.2.2.8" evidence="3"/>
<comment type="catalytic activity">
    <reaction evidence="18">
        <text>Cu(+)(in) + ATP + H2O = Cu(+)(out) + ADP + phosphate + H(+)</text>
        <dbReference type="Rhea" id="RHEA:25792"/>
        <dbReference type="ChEBI" id="CHEBI:15377"/>
        <dbReference type="ChEBI" id="CHEBI:15378"/>
        <dbReference type="ChEBI" id="CHEBI:30616"/>
        <dbReference type="ChEBI" id="CHEBI:43474"/>
        <dbReference type="ChEBI" id="CHEBI:49552"/>
        <dbReference type="ChEBI" id="CHEBI:456216"/>
        <dbReference type="EC" id="7.2.2.8"/>
    </reaction>
</comment>
<evidence type="ECO:0000256" key="15">
    <source>
        <dbReference type="ARBA" id="ARBA00023008"/>
    </source>
</evidence>
<dbReference type="NCBIfam" id="TIGR01511">
    <property type="entry name" value="ATPase-IB1_Cu"/>
    <property type="match status" value="1"/>
</dbReference>
<accession>A0ABW4BSH5</accession>
<evidence type="ECO:0000256" key="19">
    <source>
        <dbReference type="RuleBase" id="RU362081"/>
    </source>
</evidence>
<evidence type="ECO:0000256" key="3">
    <source>
        <dbReference type="ARBA" id="ARBA00012517"/>
    </source>
</evidence>
<keyword evidence="23" id="KW-1185">Reference proteome</keyword>
<dbReference type="PRINTS" id="PR00119">
    <property type="entry name" value="CATATPASE"/>
</dbReference>
<evidence type="ECO:0000256" key="4">
    <source>
        <dbReference type="ARBA" id="ARBA00022448"/>
    </source>
</evidence>
<dbReference type="SUPFAM" id="SSF81665">
    <property type="entry name" value="Calcium ATPase, transmembrane domain M"/>
    <property type="match status" value="1"/>
</dbReference>
<dbReference type="InterPro" id="IPR001757">
    <property type="entry name" value="P_typ_ATPase"/>
</dbReference>
<feature type="transmembrane region" description="Helical" evidence="19">
    <location>
        <begin position="657"/>
        <end position="682"/>
    </location>
</feature>
<dbReference type="Pfam" id="PF00702">
    <property type="entry name" value="Hydrolase"/>
    <property type="match status" value="1"/>
</dbReference>
<evidence type="ECO:0000256" key="12">
    <source>
        <dbReference type="ARBA" id="ARBA00022842"/>
    </source>
</evidence>
<evidence type="ECO:0000259" key="21">
    <source>
        <dbReference type="Pfam" id="PF00122"/>
    </source>
</evidence>
<keyword evidence="7 19" id="KW-0812">Transmembrane</keyword>
<evidence type="ECO:0000256" key="2">
    <source>
        <dbReference type="ARBA" id="ARBA00006024"/>
    </source>
</evidence>
<dbReference type="SFLD" id="SFLDG00002">
    <property type="entry name" value="C1.7:_P-type_atpase_like"/>
    <property type="match status" value="1"/>
</dbReference>
<evidence type="ECO:0000256" key="11">
    <source>
        <dbReference type="ARBA" id="ARBA00022840"/>
    </source>
</evidence>
<keyword evidence="12" id="KW-0460">Magnesium</keyword>
<evidence type="ECO:0000256" key="5">
    <source>
        <dbReference type="ARBA" id="ARBA00022475"/>
    </source>
</evidence>
<dbReference type="InterPro" id="IPR044492">
    <property type="entry name" value="P_typ_ATPase_HD_dom"/>
</dbReference>
<dbReference type="InterPro" id="IPR027256">
    <property type="entry name" value="P-typ_ATPase_IB"/>
</dbReference>
<feature type="transmembrane region" description="Helical" evidence="19">
    <location>
        <begin position="688"/>
        <end position="707"/>
    </location>
</feature>
<evidence type="ECO:0000256" key="13">
    <source>
        <dbReference type="ARBA" id="ARBA00022967"/>
    </source>
</evidence>
<dbReference type="InterPro" id="IPR023298">
    <property type="entry name" value="ATPase_P-typ_TM_dom_sf"/>
</dbReference>
<feature type="domain" description="P-type ATPase A" evidence="21">
    <location>
        <begin position="200"/>
        <end position="300"/>
    </location>
</feature>
<name>A0ABW4BSH5_9LACO</name>
<keyword evidence="16" id="KW-0406">Ion transport</keyword>
<keyword evidence="13" id="KW-1278">Translocase</keyword>
<dbReference type="RefSeq" id="WP_125648252.1">
    <property type="nucleotide sequence ID" value="NZ_JBHTOH010000094.1"/>
</dbReference>
<dbReference type="SFLD" id="SFLDS00003">
    <property type="entry name" value="Haloacid_Dehalogenase"/>
    <property type="match status" value="1"/>
</dbReference>
<dbReference type="SFLD" id="SFLDF00027">
    <property type="entry name" value="p-type_atpase"/>
    <property type="match status" value="1"/>
</dbReference>
<feature type="transmembrane region" description="Helical" evidence="19">
    <location>
        <begin position="68"/>
        <end position="87"/>
    </location>
</feature>
<dbReference type="InterPro" id="IPR036412">
    <property type="entry name" value="HAD-like_sf"/>
</dbReference>
<dbReference type="EMBL" id="JBHTOH010000094">
    <property type="protein sequence ID" value="MFD1412128.1"/>
    <property type="molecule type" value="Genomic_DNA"/>
</dbReference>
<comment type="similarity">
    <text evidence="2 19">Belongs to the cation transport ATPase (P-type) (TC 3.A.3) family. Type IB subfamily.</text>
</comment>
<evidence type="ECO:0000256" key="1">
    <source>
        <dbReference type="ARBA" id="ARBA00004651"/>
    </source>
</evidence>
<sequence length="711" mass="76509">MMGDVNMTKQNEAHDSSKMTSAEMPTNMDHEQMSGMDHSQMDHDDTMSGDMMMHGGHMMHMGNLKKKFWISVIVAIPVLLFSTLMGLDRTILPAFPGSNWLVLVAASVLFFYGGWPFLNGAYYELKERKPAMMTLIALGTSVAYFYSLYTFVQRTFLHNQQVMDFFMELATLILIMLLGHWLEMNAITNAGSALQKMAQLLPGEAHVQQANGKTVDRPLSAIKVDDLLIVRGGEAIPADGKIIAGSSQVNESLVTGESRAITKKVADQVIGGSTNGDGVLTIKVTGTGESGYLAQVMKLIGHAQNDKSRTETIADRVAGWLFYLALIFGIGALIFWWINADFAMALERMVTVLVIACPHALGLAVPLVVARSTSIAAANGLLIQERQAIENAKTITHVFMDKTGTLTEGKFTLNEIHSYQTDLTDQAALTLVAALEQHSSHPIATGVLAAAKQQHLSIPAATAVQTIKGVGLTGQISGQTYAIVTADYLQNQQISFDQTEFDQLASQGNSVSYLLKDQTIMAIFGAGDQIKPSAKDFIAALNKMNITPVMLTGDNQATAAKVAASLGVTEYRAQLLPEDKEKVVHEYQEQGRHVMMVGDGVNDAPALVRADIGVAIGAGTDVAIDAADVILVHSDPADILNFLNLARATNRKMIENLWWGAGYNIITIPLAAGVLAGAGIILQPAVGAVIMSLSTVVVALNAMTLHLKRMS</sequence>
<feature type="transmembrane region" description="Helical" evidence="19">
    <location>
        <begin position="169"/>
        <end position="187"/>
    </location>
</feature>
<evidence type="ECO:0000256" key="14">
    <source>
        <dbReference type="ARBA" id="ARBA00022989"/>
    </source>
</evidence>
<dbReference type="PROSITE" id="PS00154">
    <property type="entry name" value="ATPASE_E1_E2"/>
    <property type="match status" value="1"/>
</dbReference>
<feature type="transmembrane region" description="Helical" evidence="19">
    <location>
        <begin position="130"/>
        <end position="149"/>
    </location>
</feature>
<evidence type="ECO:0000256" key="20">
    <source>
        <dbReference type="SAM" id="MobiDB-lite"/>
    </source>
</evidence>
<dbReference type="NCBIfam" id="TIGR01494">
    <property type="entry name" value="ATPase_P-type"/>
    <property type="match status" value="1"/>
</dbReference>
<dbReference type="InterPro" id="IPR059000">
    <property type="entry name" value="ATPase_P-type_domA"/>
</dbReference>
<evidence type="ECO:0000256" key="9">
    <source>
        <dbReference type="ARBA" id="ARBA00022741"/>
    </source>
</evidence>
<dbReference type="NCBIfam" id="TIGR01525">
    <property type="entry name" value="ATPase-IB_hvy"/>
    <property type="match status" value="1"/>
</dbReference>
<keyword evidence="11 19" id="KW-0067">ATP-binding</keyword>
<evidence type="ECO:0000256" key="10">
    <source>
        <dbReference type="ARBA" id="ARBA00022796"/>
    </source>
</evidence>
<keyword evidence="4" id="KW-0813">Transport</keyword>
<dbReference type="Gene3D" id="3.40.50.1000">
    <property type="entry name" value="HAD superfamily/HAD-like"/>
    <property type="match status" value="1"/>
</dbReference>
<dbReference type="InterPro" id="IPR008250">
    <property type="entry name" value="ATPase_P-typ_transduc_dom_A_sf"/>
</dbReference>
<dbReference type="SUPFAM" id="SSF56784">
    <property type="entry name" value="HAD-like"/>
    <property type="match status" value="1"/>
</dbReference>
<dbReference type="PANTHER" id="PTHR43520:SF5">
    <property type="entry name" value="CATION-TRANSPORTING P-TYPE ATPASE-RELATED"/>
    <property type="match status" value="1"/>
</dbReference>
<evidence type="ECO:0000256" key="17">
    <source>
        <dbReference type="ARBA" id="ARBA00023136"/>
    </source>
</evidence>
<keyword evidence="8 19" id="KW-0479">Metal-binding</keyword>
<comment type="caution">
    <text evidence="22">The sequence shown here is derived from an EMBL/GenBank/DDBJ whole genome shotgun (WGS) entry which is preliminary data.</text>
</comment>
<proteinExistence type="inferred from homology"/>
<evidence type="ECO:0000256" key="16">
    <source>
        <dbReference type="ARBA" id="ARBA00023065"/>
    </source>
</evidence>
<dbReference type="PANTHER" id="PTHR43520">
    <property type="entry name" value="ATP7, ISOFORM B"/>
    <property type="match status" value="1"/>
</dbReference>
<evidence type="ECO:0000313" key="23">
    <source>
        <dbReference type="Proteomes" id="UP001597191"/>
    </source>
</evidence>
<reference evidence="23" key="1">
    <citation type="journal article" date="2019" name="Int. J. Syst. Evol. Microbiol.">
        <title>The Global Catalogue of Microorganisms (GCM) 10K type strain sequencing project: providing services to taxonomists for standard genome sequencing and annotation.</title>
        <authorList>
            <consortium name="The Broad Institute Genomics Platform"/>
            <consortium name="The Broad Institute Genome Sequencing Center for Infectious Disease"/>
            <person name="Wu L."/>
            <person name="Ma J."/>
        </authorList>
    </citation>
    <scope>NUCLEOTIDE SEQUENCE [LARGE SCALE GENOMIC DNA]</scope>
    <source>
        <strain evidence="23">CCM 8937</strain>
    </source>
</reference>
<dbReference type="Pfam" id="PF00122">
    <property type="entry name" value="E1-E2_ATPase"/>
    <property type="match status" value="1"/>
</dbReference>
<keyword evidence="10" id="KW-0187">Copper transport</keyword>
<dbReference type="SUPFAM" id="SSF81653">
    <property type="entry name" value="Calcium ATPase, transduction domain A"/>
    <property type="match status" value="1"/>
</dbReference>
<keyword evidence="6" id="KW-0597">Phosphoprotein</keyword>
<comment type="subcellular location">
    <subcellularLocation>
        <location evidence="1">Cell membrane</location>
        <topology evidence="1">Multi-pass membrane protein</topology>
    </subcellularLocation>
</comment>
<dbReference type="Gene3D" id="2.70.150.10">
    <property type="entry name" value="Calcium-transporting ATPase, cytoplasmic transduction domain A"/>
    <property type="match status" value="1"/>
</dbReference>
<evidence type="ECO:0000256" key="18">
    <source>
        <dbReference type="ARBA" id="ARBA00049289"/>
    </source>
</evidence>
<dbReference type="PRINTS" id="PR00120">
    <property type="entry name" value="HATPASE"/>
</dbReference>
<feature type="transmembrane region" description="Helical" evidence="19">
    <location>
        <begin position="99"/>
        <end position="118"/>
    </location>
</feature>
<gene>
    <name evidence="22" type="ORF">ACFQ4R_11110</name>
</gene>
<evidence type="ECO:0000313" key="22">
    <source>
        <dbReference type="EMBL" id="MFD1412128.1"/>
    </source>
</evidence>
<evidence type="ECO:0000256" key="6">
    <source>
        <dbReference type="ARBA" id="ARBA00022553"/>
    </source>
</evidence>